<sequence>MHVSGASLWLPRCFRYETYDESSRLDDAGRRNGLENALLQVTIAQDSRAGSSVCRLAAVAFC</sequence>
<feature type="non-terminal residue" evidence="1">
    <location>
        <position position="62"/>
    </location>
</feature>
<gene>
    <name evidence="1" type="ORF">METZ01_LOCUS306005</name>
</gene>
<reference evidence="1" key="1">
    <citation type="submission" date="2018-05" db="EMBL/GenBank/DDBJ databases">
        <authorList>
            <person name="Lanie J.A."/>
            <person name="Ng W.-L."/>
            <person name="Kazmierczak K.M."/>
            <person name="Andrzejewski T.M."/>
            <person name="Davidsen T.M."/>
            <person name="Wayne K.J."/>
            <person name="Tettelin H."/>
            <person name="Glass J.I."/>
            <person name="Rusch D."/>
            <person name="Podicherti R."/>
            <person name="Tsui H.-C.T."/>
            <person name="Winkler M.E."/>
        </authorList>
    </citation>
    <scope>NUCLEOTIDE SEQUENCE</scope>
</reference>
<organism evidence="1">
    <name type="scientific">marine metagenome</name>
    <dbReference type="NCBI Taxonomy" id="408172"/>
    <lineage>
        <taxon>unclassified sequences</taxon>
        <taxon>metagenomes</taxon>
        <taxon>ecological metagenomes</taxon>
    </lineage>
</organism>
<accession>A0A382N0Q8</accession>
<proteinExistence type="predicted"/>
<evidence type="ECO:0000313" key="1">
    <source>
        <dbReference type="EMBL" id="SVC53151.1"/>
    </source>
</evidence>
<name>A0A382N0Q8_9ZZZZ</name>
<dbReference type="AlphaFoldDB" id="A0A382N0Q8"/>
<protein>
    <submittedName>
        <fullName evidence="1">Uncharacterized protein</fullName>
    </submittedName>
</protein>
<dbReference type="EMBL" id="UINC01096342">
    <property type="protein sequence ID" value="SVC53151.1"/>
    <property type="molecule type" value="Genomic_DNA"/>
</dbReference>